<reference evidence="3" key="1">
    <citation type="submission" date="2016-10" db="EMBL/GenBank/DDBJ databases">
        <authorList>
            <person name="Varghese N."/>
            <person name="Submissions S."/>
        </authorList>
    </citation>
    <scope>NUCLEOTIDE SEQUENCE [LARGE SCALE GENOMIC DNA]</scope>
    <source>
        <strain evidence="3">DSM 17465</strain>
    </source>
</reference>
<evidence type="ECO:0000313" key="3">
    <source>
        <dbReference type="Proteomes" id="UP000183371"/>
    </source>
</evidence>
<dbReference type="InterPro" id="IPR022441">
    <property type="entry name" value="Para_beta_helix_rpt-2"/>
</dbReference>
<dbReference type="RefSeq" id="WP_083416544.1">
    <property type="nucleotide sequence ID" value="NZ_FPBD01000001.1"/>
</dbReference>
<feature type="domain" description="Periplasmic copper-binding protein NosD beta helix" evidence="1">
    <location>
        <begin position="103"/>
        <end position="280"/>
    </location>
</feature>
<evidence type="ECO:0000313" key="2">
    <source>
        <dbReference type="EMBL" id="SFT49449.1"/>
    </source>
</evidence>
<dbReference type="Pfam" id="PF05048">
    <property type="entry name" value="NosD"/>
    <property type="match status" value="1"/>
</dbReference>
<keyword evidence="3" id="KW-1185">Reference proteome</keyword>
<dbReference type="NCBIfam" id="TIGR03807">
    <property type="entry name" value="RR_fam_repeat"/>
    <property type="match status" value="1"/>
</dbReference>
<accession>A0A1I6YFY3</accession>
<evidence type="ECO:0000259" key="1">
    <source>
        <dbReference type="Pfam" id="PF05048"/>
    </source>
</evidence>
<name>A0A1I6YFY3_9HYPH</name>
<dbReference type="InterPro" id="IPR006626">
    <property type="entry name" value="PbH1"/>
</dbReference>
<gene>
    <name evidence="2" type="ORF">SAMN05444141_101851</name>
</gene>
<dbReference type="InterPro" id="IPR022444">
    <property type="entry name" value="Cofactor-bd_rpt"/>
</dbReference>
<dbReference type="NCBIfam" id="TIGR03804">
    <property type="entry name" value="para_beta_helix"/>
    <property type="match status" value="1"/>
</dbReference>
<dbReference type="Gene3D" id="2.160.20.10">
    <property type="entry name" value="Single-stranded right-handed beta-helix, Pectin lyase-like"/>
    <property type="match status" value="1"/>
</dbReference>
<dbReference type="InterPro" id="IPR012334">
    <property type="entry name" value="Pectin_lyas_fold"/>
</dbReference>
<dbReference type="InterPro" id="IPR006311">
    <property type="entry name" value="TAT_signal"/>
</dbReference>
<dbReference type="SMART" id="SM00710">
    <property type="entry name" value="PbH1"/>
    <property type="match status" value="7"/>
</dbReference>
<sequence length="456" mass="47417">MAEDQEKLSRRALLGAGVVAGAGTLVAAHEAQAVAPLKPIIVEFPAPSFQRDVSEELQAVITDAAAQGHILQLGAGDYQVSGLSLPSGLNLRGVSGHTRLVFSGRGLLLQGVQADDVTLKDLIFDGGDQPLSDEASALLWFSQCARLSLTSCEITKSSKSGVVLEQCSGSIIGNHIHRHSDVALLSYNASALRIEGNIVSDCGNGGILVHRWSEGHDGSLISGNQVSNIRANGGGTGQNGNGINVFRADNVTISGNKVSDCKFSAIRANAASNVQILGNTCHRSGEVALFVEFGFQGAIVSSNLIETAANGISITNFREGGRLAVCSNNVLRAITGTGPYEKDNPTFGVGIAVEADTSVTGNVVEDARIIGINLGWGPYMRNLIAAQNTVRSAPVGIAVSLAADDQSALISQNIIADCPVNIAGFKWDEQASGDLALSAEDLPRSIRVTDNLVSPT</sequence>
<dbReference type="InterPro" id="IPR022388">
    <property type="entry name" value="CHP03808"/>
</dbReference>
<dbReference type="AlphaFoldDB" id="A0A1I6YFY3"/>
<dbReference type="PROSITE" id="PS51318">
    <property type="entry name" value="TAT"/>
    <property type="match status" value="1"/>
</dbReference>
<dbReference type="SUPFAM" id="SSF51126">
    <property type="entry name" value="Pectin lyase-like"/>
    <property type="match status" value="1"/>
</dbReference>
<dbReference type="NCBIfam" id="TIGR03808">
    <property type="entry name" value="RR_plus_rpt_1"/>
    <property type="match status" value="1"/>
</dbReference>
<proteinExistence type="predicted"/>
<dbReference type="EMBL" id="FPBD01000001">
    <property type="protein sequence ID" value="SFT49449.1"/>
    <property type="molecule type" value="Genomic_DNA"/>
</dbReference>
<dbReference type="Proteomes" id="UP000183371">
    <property type="component" value="Unassembled WGS sequence"/>
</dbReference>
<dbReference type="InterPro" id="IPR007742">
    <property type="entry name" value="NosD_dom"/>
</dbReference>
<protein>
    <submittedName>
        <fullName evidence="2">Twin-arg-translocated uncharacterized repeat-containing protein</fullName>
    </submittedName>
</protein>
<organism evidence="2 3">
    <name type="scientific">Pseudovibrio denitrificans</name>
    <dbReference type="NCBI Taxonomy" id="258256"/>
    <lineage>
        <taxon>Bacteria</taxon>
        <taxon>Pseudomonadati</taxon>
        <taxon>Pseudomonadota</taxon>
        <taxon>Alphaproteobacteria</taxon>
        <taxon>Hyphomicrobiales</taxon>
        <taxon>Stappiaceae</taxon>
        <taxon>Pseudovibrio</taxon>
    </lineage>
</organism>
<dbReference type="InterPro" id="IPR011050">
    <property type="entry name" value="Pectin_lyase_fold/virulence"/>
</dbReference>